<dbReference type="RefSeq" id="WP_005673679.1">
    <property type="nucleotide sequence ID" value="NZ_CP146288.1"/>
</dbReference>
<name>E7RXJ5_9BURK</name>
<dbReference type="SUPFAM" id="SSF110087">
    <property type="entry name" value="DR1885-like metal-binding protein"/>
    <property type="match status" value="1"/>
</dbReference>
<gene>
    <name evidence="2" type="ORF">HMPREF0551_1408</name>
</gene>
<dbReference type="STRING" id="887898.HMPREF0551_1408"/>
<dbReference type="eggNOG" id="COG2847">
    <property type="taxonomic scope" value="Bacteria"/>
</dbReference>
<dbReference type="PANTHER" id="PTHR36302">
    <property type="entry name" value="BLR7088 PROTEIN"/>
    <property type="match status" value="1"/>
</dbReference>
<comment type="caution">
    <text evidence="2">The sequence shown here is derived from an EMBL/GenBank/DDBJ whole genome shotgun (WGS) entry which is preliminary data.</text>
</comment>
<dbReference type="HOGENOM" id="CLU_100939_1_0_4"/>
<dbReference type="InterPro" id="IPR007410">
    <property type="entry name" value="LpqE-like"/>
</dbReference>
<accession>E7RXJ5</accession>
<evidence type="ECO:0000313" key="2">
    <source>
        <dbReference type="EMBL" id="EFV94991.1"/>
    </source>
</evidence>
<dbReference type="Gene3D" id="2.60.40.1890">
    <property type="entry name" value="PCu(A)C copper chaperone"/>
    <property type="match status" value="1"/>
</dbReference>
<keyword evidence="1" id="KW-0732">Signal</keyword>
<evidence type="ECO:0000313" key="3">
    <source>
        <dbReference type="Proteomes" id="UP000011021"/>
    </source>
</evidence>
<protein>
    <recommendedName>
        <fullName evidence="4">Copper chaperone PCu(A)C</fullName>
    </recommendedName>
</protein>
<dbReference type="EMBL" id="AEQP01000008">
    <property type="protein sequence ID" value="EFV94991.1"/>
    <property type="molecule type" value="Genomic_DNA"/>
</dbReference>
<reference evidence="2 3" key="1">
    <citation type="submission" date="2010-12" db="EMBL/GenBank/DDBJ databases">
        <authorList>
            <person name="Muzny D."/>
            <person name="Qin X."/>
            <person name="Deng J."/>
            <person name="Jiang H."/>
            <person name="Liu Y."/>
            <person name="Qu J."/>
            <person name="Song X.-Z."/>
            <person name="Zhang L."/>
            <person name="Thornton R."/>
            <person name="Coyle M."/>
            <person name="Francisco L."/>
            <person name="Jackson L."/>
            <person name="Javaid M."/>
            <person name="Korchina V."/>
            <person name="Kovar C."/>
            <person name="Mata R."/>
            <person name="Mathew T."/>
            <person name="Ngo R."/>
            <person name="Nguyen L."/>
            <person name="Nguyen N."/>
            <person name="Okwuonu G."/>
            <person name="Ongeri F."/>
            <person name="Pham C."/>
            <person name="Simmons D."/>
            <person name="Wilczek-Boney K."/>
            <person name="Hale W."/>
            <person name="Jakkamsetti A."/>
            <person name="Pham P."/>
            <person name="Ruth R."/>
            <person name="San Lucas F."/>
            <person name="Warren J."/>
            <person name="Zhang J."/>
            <person name="Zhao Z."/>
            <person name="Zhou C."/>
            <person name="Zhu D."/>
            <person name="Lee S."/>
            <person name="Bess C."/>
            <person name="Blankenburg K."/>
            <person name="Forbes L."/>
            <person name="Fu Q."/>
            <person name="Gubbala S."/>
            <person name="Hirani K."/>
            <person name="Jayaseelan J.C."/>
            <person name="Lara F."/>
            <person name="Munidasa M."/>
            <person name="Palculict T."/>
            <person name="Patil S."/>
            <person name="Pu L.-L."/>
            <person name="Saada N."/>
            <person name="Tang L."/>
            <person name="Weissenberger G."/>
            <person name="Zhu Y."/>
            <person name="Hemphill L."/>
            <person name="Shang Y."/>
            <person name="Youmans B."/>
            <person name="Ayvaz T."/>
            <person name="Ross M."/>
            <person name="Santibanez J."/>
            <person name="Aqrawi P."/>
            <person name="Gross S."/>
            <person name="Joshi V."/>
            <person name="Fowler G."/>
            <person name="Nazareth L."/>
            <person name="Reid J."/>
            <person name="Worley K."/>
            <person name="Petrosino J."/>
            <person name="Highlander S."/>
            <person name="Gibbs R."/>
        </authorList>
    </citation>
    <scope>NUCLEOTIDE SEQUENCE [LARGE SCALE GENOMIC DNA]</scope>
    <source>
        <strain evidence="2 3">ATCC 51599</strain>
    </source>
</reference>
<evidence type="ECO:0000256" key="1">
    <source>
        <dbReference type="SAM" id="SignalP"/>
    </source>
</evidence>
<evidence type="ECO:0008006" key="4">
    <source>
        <dbReference type="Google" id="ProtNLM"/>
    </source>
</evidence>
<dbReference type="PANTHER" id="PTHR36302:SF1">
    <property type="entry name" value="COPPER CHAPERONE PCU(A)C"/>
    <property type="match status" value="1"/>
</dbReference>
<organism evidence="2 3">
    <name type="scientific">Lautropia mirabilis ATCC 51599</name>
    <dbReference type="NCBI Taxonomy" id="887898"/>
    <lineage>
        <taxon>Bacteria</taxon>
        <taxon>Pseudomonadati</taxon>
        <taxon>Pseudomonadota</taxon>
        <taxon>Betaproteobacteria</taxon>
        <taxon>Burkholderiales</taxon>
        <taxon>Burkholderiaceae</taxon>
        <taxon>Lautropia</taxon>
    </lineage>
</organism>
<dbReference type="InterPro" id="IPR058248">
    <property type="entry name" value="Lxx211020-like"/>
</dbReference>
<dbReference type="AlphaFoldDB" id="E7RXJ5"/>
<dbReference type="InterPro" id="IPR036182">
    <property type="entry name" value="PCuAC_sf"/>
</dbReference>
<dbReference type="Proteomes" id="UP000011021">
    <property type="component" value="Unassembled WGS sequence"/>
</dbReference>
<feature type="signal peptide" evidence="1">
    <location>
        <begin position="1"/>
        <end position="26"/>
    </location>
</feature>
<keyword evidence="3" id="KW-1185">Reference proteome</keyword>
<feature type="chain" id="PRO_5003224110" description="Copper chaperone PCu(A)C" evidence="1">
    <location>
        <begin position="27"/>
        <end position="169"/>
    </location>
</feature>
<dbReference type="Pfam" id="PF04314">
    <property type="entry name" value="PCuAC"/>
    <property type="match status" value="1"/>
</dbReference>
<sequence length="169" mass="17947">MKKSTVLSMAALLAAPALLISGQAGAAETATHTKLTNCVIQEVVSGKDMTGAFAHFHHTGAPVKLVRAEVPGVSARVELHEMVMQNGVMEMGPLKDLTLKEGERVFKKGGDHVMLFDVANKPKVGSKHTMTVFFDDGTQASCEAVVKSVKDVMKDAGIKHDGHGAQQAR</sequence>
<proteinExistence type="predicted"/>